<dbReference type="Pfam" id="PF06475">
    <property type="entry name" value="Glycolipid_bind"/>
    <property type="match status" value="1"/>
</dbReference>
<evidence type="ECO:0000313" key="1">
    <source>
        <dbReference type="EMBL" id="PIE31372.1"/>
    </source>
</evidence>
<name>A0A2G6K8R9_9ACTN</name>
<dbReference type="AlphaFoldDB" id="A0A2G6K8R9"/>
<protein>
    <submittedName>
        <fullName evidence="1">Uncharacterized protein</fullName>
    </submittedName>
</protein>
<dbReference type="Proteomes" id="UP000230914">
    <property type="component" value="Unassembled WGS sequence"/>
</dbReference>
<dbReference type="InterPro" id="IPR009467">
    <property type="entry name" value="Glycolipid-bd_prot_put"/>
</dbReference>
<evidence type="ECO:0000313" key="2">
    <source>
        <dbReference type="Proteomes" id="UP000230914"/>
    </source>
</evidence>
<organism evidence="1 2">
    <name type="scientific">Ilumatobacter coccineus</name>
    <dbReference type="NCBI Taxonomy" id="467094"/>
    <lineage>
        <taxon>Bacteria</taxon>
        <taxon>Bacillati</taxon>
        <taxon>Actinomycetota</taxon>
        <taxon>Acidimicrobiia</taxon>
        <taxon>Acidimicrobiales</taxon>
        <taxon>Ilumatobacteraceae</taxon>
        <taxon>Ilumatobacter</taxon>
    </lineage>
</organism>
<accession>A0A2G6K8R9</accession>
<sequence>MFDPISSDGLDAQWSHDHGDTHASFQWDNEAWTVRVIDHARQAETVLRVSPTWSVRQVLVFRDLPEPDLWLGTDGTGRWGEVNGIYRNELDGGTDLVLAGVPVADTLVARRLGLASGDHAEVTMIDIDLETLAVELVTARYHRVEHRRWMRTVDGTSTEFEVDDHGIVIDVDDYRRVR</sequence>
<dbReference type="SUPFAM" id="SSF159275">
    <property type="entry name" value="PA1994-like"/>
    <property type="match status" value="1"/>
</dbReference>
<proteinExistence type="predicted"/>
<reference evidence="1 2" key="1">
    <citation type="submission" date="2017-10" db="EMBL/GenBank/DDBJ databases">
        <title>Novel microbial diversity and functional potential in the marine mammal oral microbiome.</title>
        <authorList>
            <person name="Dudek N.K."/>
            <person name="Sun C.L."/>
            <person name="Burstein D."/>
            <person name="Kantor R.S."/>
            <person name="Aliaga Goltsman D.S."/>
            <person name="Bik E.M."/>
            <person name="Thomas B.C."/>
            <person name="Banfield J.F."/>
            <person name="Relman D.A."/>
        </authorList>
    </citation>
    <scope>NUCLEOTIDE SEQUENCE [LARGE SCALE GENOMIC DNA]</scope>
    <source>
        <strain evidence="1">DOLJORAL78_61_10</strain>
    </source>
</reference>
<dbReference type="EMBL" id="PDSL01000085">
    <property type="protein sequence ID" value="PIE31372.1"/>
    <property type="molecule type" value="Genomic_DNA"/>
</dbReference>
<comment type="caution">
    <text evidence="1">The sequence shown here is derived from an EMBL/GenBank/DDBJ whole genome shotgun (WGS) entry which is preliminary data.</text>
</comment>
<gene>
    <name evidence="1" type="ORF">CSA55_05920</name>
</gene>